<keyword evidence="16" id="KW-1185">Reference proteome</keyword>
<keyword evidence="7 10" id="KW-0472">Membrane</keyword>
<evidence type="ECO:0000256" key="9">
    <source>
        <dbReference type="ARBA" id="ARBA00023237"/>
    </source>
</evidence>
<dbReference type="InterPro" id="IPR037066">
    <property type="entry name" value="Plug_dom_sf"/>
</dbReference>
<proteinExistence type="inferred from homology"/>
<evidence type="ECO:0000256" key="4">
    <source>
        <dbReference type="ARBA" id="ARBA00022692"/>
    </source>
</evidence>
<dbReference type="EMBL" id="JBHMEZ010000001">
    <property type="protein sequence ID" value="MFB9051831.1"/>
    <property type="molecule type" value="Genomic_DNA"/>
</dbReference>
<comment type="similarity">
    <text evidence="10 11">Belongs to the TonB-dependent receptor family.</text>
</comment>
<dbReference type="RefSeq" id="WP_382380618.1">
    <property type="nucleotide sequence ID" value="NZ_JBHMEZ010000001.1"/>
</dbReference>
<dbReference type="Gene3D" id="2.170.130.10">
    <property type="entry name" value="TonB-dependent receptor, plug domain"/>
    <property type="match status" value="1"/>
</dbReference>
<evidence type="ECO:0000256" key="11">
    <source>
        <dbReference type="RuleBase" id="RU003357"/>
    </source>
</evidence>
<keyword evidence="3 10" id="KW-1134">Transmembrane beta strand</keyword>
<keyword evidence="6 11" id="KW-0798">TonB box</keyword>
<feature type="signal peptide" evidence="12">
    <location>
        <begin position="1"/>
        <end position="19"/>
    </location>
</feature>
<gene>
    <name evidence="15" type="ORF">ACFFVB_01955</name>
</gene>
<feature type="domain" description="TonB-dependent receptor-like beta-barrel" evidence="13">
    <location>
        <begin position="326"/>
        <end position="776"/>
    </location>
</feature>
<dbReference type="PANTHER" id="PTHR30069:SF29">
    <property type="entry name" value="HEMOGLOBIN AND HEMOGLOBIN-HAPTOGLOBIN-BINDING PROTEIN 1-RELATED"/>
    <property type="match status" value="1"/>
</dbReference>
<evidence type="ECO:0000256" key="7">
    <source>
        <dbReference type="ARBA" id="ARBA00023136"/>
    </source>
</evidence>
<reference evidence="15 16" key="1">
    <citation type="submission" date="2024-09" db="EMBL/GenBank/DDBJ databases">
        <authorList>
            <person name="Sun Q."/>
            <person name="Mori K."/>
        </authorList>
    </citation>
    <scope>NUCLEOTIDE SEQUENCE [LARGE SCALE GENOMIC DNA]</scope>
    <source>
        <strain evidence="15 16">CECT 8286</strain>
    </source>
</reference>
<evidence type="ECO:0000259" key="14">
    <source>
        <dbReference type="Pfam" id="PF07715"/>
    </source>
</evidence>
<dbReference type="PANTHER" id="PTHR30069">
    <property type="entry name" value="TONB-DEPENDENT OUTER MEMBRANE RECEPTOR"/>
    <property type="match status" value="1"/>
</dbReference>
<sequence>MNLKLLFAFFFFISLSSISQNITVLNSQNNESISGVVIYNADKSQSEISDLNGVVSLDKFKDNEILFFKHLSFQYFSIEKMKLKTVLSVSLEPLTEGLDEVVISASKFEQGKRDIPQKIASISAESITFDNPQTSADLLENTGNVYIQKSQLGGGSPMIRGLSTNRLLITVDGVRMNNAIFRAGNVQNVISIDPFAIEHTEVILGAGSVVYGSDAIGGVMSFYTKKPKLSYTDNMDFSANAVARYATANNEKTGHLDFNIGLKKWAFLSSVSYTDFDDLRMGSHGPDDYLRPEYVVTENGIDNIVENPNPKVQVPTGYDQINLMQKVRFEPGNDLNFDLGLYYSTTSDYSRYDRLIRYKGDELRSAEWNYGPQRWFMSNLQVTKLSSHSVFFDKFQANVAYQNFQESRIDRDYQSPLRNSTNEDVDAISANIDFEKQLSLKTQLFYGVEYVFNKVNSFGEQENIDDNTTITALSRYPNNSDWSSMSVYTNFKYKPSSQFVLQTGLRYNHVLAHADFKENNVFLNLPFETSDVNTGALTGTAGVSWIPAEIIQWKLNFSTAFRAPNIDDVGKVFDSEPGAVVVPNNDISPEYAYTGDLGVRLNFEDKVIIDAATYYTFLDDALVRRDSELDGNSYIDYNGEYSRVQSMQNAAEARIYGFEVGIQIHFTKALKLTSQYNVIGGYELEDDEKLPLRHAAPDFGNTHLTWQNKKLTIDAYAMYNDEMSYNDLAPSEQSKDYMYAADEDGNPYTPSWYTFNLRTQYKCNPDLTLIASLENLTDQRYRPYSSGISGAGRNLILAVKYAL</sequence>
<dbReference type="InterPro" id="IPR036942">
    <property type="entry name" value="Beta-barrel_TonB_sf"/>
</dbReference>
<dbReference type="Pfam" id="PF07715">
    <property type="entry name" value="Plug"/>
    <property type="match status" value="1"/>
</dbReference>
<evidence type="ECO:0000256" key="12">
    <source>
        <dbReference type="SAM" id="SignalP"/>
    </source>
</evidence>
<protein>
    <submittedName>
        <fullName evidence="15">TonB-dependent receptor plug domain-containing protein</fullName>
    </submittedName>
</protein>
<comment type="subcellular location">
    <subcellularLocation>
        <location evidence="1 10">Cell outer membrane</location>
        <topology evidence="1 10">Multi-pass membrane protein</topology>
    </subcellularLocation>
</comment>
<keyword evidence="9 10" id="KW-0998">Cell outer membrane</keyword>
<accession>A0ABV5EXB8</accession>
<name>A0ABV5EXB8_9FLAO</name>
<feature type="domain" description="TonB-dependent receptor plug" evidence="14">
    <location>
        <begin position="112"/>
        <end position="219"/>
    </location>
</feature>
<evidence type="ECO:0000256" key="8">
    <source>
        <dbReference type="ARBA" id="ARBA00023170"/>
    </source>
</evidence>
<keyword evidence="4 10" id="KW-0812">Transmembrane</keyword>
<evidence type="ECO:0000256" key="3">
    <source>
        <dbReference type="ARBA" id="ARBA00022452"/>
    </source>
</evidence>
<keyword evidence="8 15" id="KW-0675">Receptor</keyword>
<evidence type="ECO:0000313" key="15">
    <source>
        <dbReference type="EMBL" id="MFB9051831.1"/>
    </source>
</evidence>
<dbReference type="Proteomes" id="UP001589605">
    <property type="component" value="Unassembled WGS sequence"/>
</dbReference>
<dbReference type="InterPro" id="IPR000531">
    <property type="entry name" value="Beta-barrel_TonB"/>
</dbReference>
<dbReference type="Gene3D" id="2.40.170.20">
    <property type="entry name" value="TonB-dependent receptor, beta-barrel domain"/>
    <property type="match status" value="1"/>
</dbReference>
<evidence type="ECO:0000256" key="6">
    <source>
        <dbReference type="ARBA" id="ARBA00023077"/>
    </source>
</evidence>
<organism evidence="15 16">
    <name type="scientific">Formosa undariae</name>
    <dbReference type="NCBI Taxonomy" id="1325436"/>
    <lineage>
        <taxon>Bacteria</taxon>
        <taxon>Pseudomonadati</taxon>
        <taxon>Bacteroidota</taxon>
        <taxon>Flavobacteriia</taxon>
        <taxon>Flavobacteriales</taxon>
        <taxon>Flavobacteriaceae</taxon>
        <taxon>Formosa</taxon>
    </lineage>
</organism>
<comment type="caution">
    <text evidence="15">The sequence shown here is derived from an EMBL/GenBank/DDBJ whole genome shotgun (WGS) entry which is preliminary data.</text>
</comment>
<evidence type="ECO:0000256" key="1">
    <source>
        <dbReference type="ARBA" id="ARBA00004571"/>
    </source>
</evidence>
<evidence type="ECO:0000256" key="5">
    <source>
        <dbReference type="ARBA" id="ARBA00022729"/>
    </source>
</evidence>
<dbReference type="InterPro" id="IPR012910">
    <property type="entry name" value="Plug_dom"/>
</dbReference>
<keyword evidence="5 12" id="KW-0732">Signal</keyword>
<feature type="chain" id="PRO_5045060999" evidence="12">
    <location>
        <begin position="20"/>
        <end position="803"/>
    </location>
</feature>
<keyword evidence="2 10" id="KW-0813">Transport</keyword>
<dbReference type="PROSITE" id="PS52016">
    <property type="entry name" value="TONB_DEPENDENT_REC_3"/>
    <property type="match status" value="1"/>
</dbReference>
<evidence type="ECO:0000313" key="16">
    <source>
        <dbReference type="Proteomes" id="UP001589605"/>
    </source>
</evidence>
<dbReference type="SUPFAM" id="SSF56935">
    <property type="entry name" value="Porins"/>
    <property type="match status" value="1"/>
</dbReference>
<evidence type="ECO:0000259" key="13">
    <source>
        <dbReference type="Pfam" id="PF00593"/>
    </source>
</evidence>
<dbReference type="CDD" id="cd01347">
    <property type="entry name" value="ligand_gated_channel"/>
    <property type="match status" value="1"/>
</dbReference>
<dbReference type="InterPro" id="IPR039426">
    <property type="entry name" value="TonB-dep_rcpt-like"/>
</dbReference>
<evidence type="ECO:0000256" key="2">
    <source>
        <dbReference type="ARBA" id="ARBA00022448"/>
    </source>
</evidence>
<evidence type="ECO:0000256" key="10">
    <source>
        <dbReference type="PROSITE-ProRule" id="PRU01360"/>
    </source>
</evidence>
<dbReference type="Pfam" id="PF00593">
    <property type="entry name" value="TonB_dep_Rec_b-barrel"/>
    <property type="match status" value="1"/>
</dbReference>